<dbReference type="InterPro" id="IPR005467">
    <property type="entry name" value="His_kinase_dom"/>
</dbReference>
<evidence type="ECO:0000256" key="4">
    <source>
        <dbReference type="ARBA" id="ARBA00022553"/>
    </source>
</evidence>
<keyword evidence="8 11" id="KW-1133">Transmembrane helix</keyword>
<dbReference type="Pfam" id="PF00672">
    <property type="entry name" value="HAMP"/>
    <property type="match status" value="1"/>
</dbReference>
<dbReference type="EC" id="2.7.13.3" evidence="3"/>
<dbReference type="InterPro" id="IPR036890">
    <property type="entry name" value="HATPase_C_sf"/>
</dbReference>
<evidence type="ECO:0000313" key="14">
    <source>
        <dbReference type="EMBL" id="MEM4986575.1"/>
    </source>
</evidence>
<dbReference type="PRINTS" id="PR00344">
    <property type="entry name" value="BCTRLSENSOR"/>
</dbReference>
<feature type="domain" description="HAMP" evidence="13">
    <location>
        <begin position="174"/>
        <end position="226"/>
    </location>
</feature>
<keyword evidence="15" id="KW-1185">Reference proteome</keyword>
<keyword evidence="10 11" id="KW-0472">Membrane</keyword>
<name>A0ABU9PRE3_9BURK</name>
<dbReference type="Pfam" id="PF02518">
    <property type="entry name" value="HATPase_c"/>
    <property type="match status" value="1"/>
</dbReference>
<dbReference type="InterPro" id="IPR003661">
    <property type="entry name" value="HisK_dim/P_dom"/>
</dbReference>
<dbReference type="EMBL" id="JBANDC010000002">
    <property type="protein sequence ID" value="MEM4986575.1"/>
    <property type="molecule type" value="Genomic_DNA"/>
</dbReference>
<comment type="subcellular location">
    <subcellularLocation>
        <location evidence="2">Membrane</location>
        <topology evidence="2">Multi-pass membrane protein</topology>
    </subcellularLocation>
</comment>
<evidence type="ECO:0000256" key="8">
    <source>
        <dbReference type="ARBA" id="ARBA00022989"/>
    </source>
</evidence>
<dbReference type="PROSITE" id="PS50109">
    <property type="entry name" value="HIS_KIN"/>
    <property type="match status" value="1"/>
</dbReference>
<dbReference type="SMART" id="SM00388">
    <property type="entry name" value="HisKA"/>
    <property type="match status" value="1"/>
</dbReference>
<evidence type="ECO:0000256" key="2">
    <source>
        <dbReference type="ARBA" id="ARBA00004141"/>
    </source>
</evidence>
<evidence type="ECO:0000256" key="3">
    <source>
        <dbReference type="ARBA" id="ARBA00012438"/>
    </source>
</evidence>
<evidence type="ECO:0000256" key="9">
    <source>
        <dbReference type="ARBA" id="ARBA00023012"/>
    </source>
</evidence>
<keyword evidence="6 11" id="KW-0812">Transmembrane</keyword>
<comment type="caution">
    <text evidence="14">The sequence shown here is derived from an EMBL/GenBank/DDBJ whole genome shotgun (WGS) entry which is preliminary data.</text>
</comment>
<reference evidence="14 15" key="1">
    <citation type="submission" date="2024-02" db="EMBL/GenBank/DDBJ databases">
        <title>Draft genome sequence of Collimonas sp. strain H4R21, an effective mineral-weathering bacterial strain isolated from the beech rhizosphere.</title>
        <authorList>
            <person name="Morin E."/>
            <person name="Uroz S."/>
            <person name="Leveau J.H.J."/>
            <person name="Kumar R."/>
            <person name="Rey M.W."/>
            <person name="Pham J."/>
        </authorList>
    </citation>
    <scope>NUCLEOTIDE SEQUENCE [LARGE SCALE GENOMIC DNA]</scope>
    <source>
        <strain evidence="14 15">H4R21</strain>
    </source>
</reference>
<evidence type="ECO:0000259" key="13">
    <source>
        <dbReference type="PROSITE" id="PS50885"/>
    </source>
</evidence>
<gene>
    <name evidence="14" type="ORF">V8G57_04145</name>
</gene>
<evidence type="ECO:0000313" key="15">
    <source>
        <dbReference type="Proteomes" id="UP001495910"/>
    </source>
</evidence>
<dbReference type="SUPFAM" id="SSF47384">
    <property type="entry name" value="Homodimeric domain of signal transducing histidine kinase"/>
    <property type="match status" value="1"/>
</dbReference>
<accession>A0ABU9PRE3</accession>
<evidence type="ECO:0000256" key="6">
    <source>
        <dbReference type="ARBA" id="ARBA00022692"/>
    </source>
</evidence>
<keyword evidence="5" id="KW-0808">Transferase</keyword>
<protein>
    <recommendedName>
        <fullName evidence="3">histidine kinase</fullName>
        <ecNumber evidence="3">2.7.13.3</ecNumber>
    </recommendedName>
</protein>
<sequence length="446" mass="48985">MDGFQARLSRSLQFRLSLWLSLVILAMAVPAGVFSFYSAYHEANDLQDDQLRQVAALVLSRDLPPATPDRHAIGKMKDEESKVIVQVLAPAAPAKGDDDALRLPADLRDGIQTFKAGRVHWRLFVQTTPSGQRLAVGQQTAVRDEIARDSGLRTMMPFMVLIPVLIALVSFLVRRMLRPIALLSQEVDRRDDQDMRPLAEQQVADEIRPLIGSINRLLRRVADNMDAQRRFLADAAHELRSPLTALSLQAENLAATDLSPASTARLLPLRQGLNRSKALLEQLLTLARSQNTGAPQLARVSLQAVLRRVMEDSLPLAQARQVDIGIEADTEITLAAQEVDIVALVRNLIDNAIRYTPQGGSVELRAGMQPGLVSIEVEDSGPGIEEAERERVFDPFYRVLGSGQDGSGLGLSIVKSIVARLHGRIELQHARGTAPYGLKVVIHIPV</sequence>
<evidence type="ECO:0000256" key="11">
    <source>
        <dbReference type="SAM" id="Phobius"/>
    </source>
</evidence>
<keyword evidence="7" id="KW-0418">Kinase</keyword>
<feature type="transmembrane region" description="Helical" evidence="11">
    <location>
        <begin position="155"/>
        <end position="173"/>
    </location>
</feature>
<dbReference type="GO" id="GO:0005524">
    <property type="term" value="F:ATP binding"/>
    <property type="evidence" value="ECO:0007669"/>
    <property type="project" value="UniProtKB-KW"/>
</dbReference>
<dbReference type="Proteomes" id="UP001495910">
    <property type="component" value="Unassembled WGS sequence"/>
</dbReference>
<dbReference type="InterPro" id="IPR050428">
    <property type="entry name" value="TCS_sensor_his_kinase"/>
</dbReference>
<dbReference type="SUPFAM" id="SSF55874">
    <property type="entry name" value="ATPase domain of HSP90 chaperone/DNA topoisomerase II/histidine kinase"/>
    <property type="match status" value="1"/>
</dbReference>
<keyword evidence="9" id="KW-0902">Two-component regulatory system</keyword>
<dbReference type="SMART" id="SM00387">
    <property type="entry name" value="HATPase_c"/>
    <property type="match status" value="1"/>
</dbReference>
<dbReference type="PANTHER" id="PTHR45436:SF15">
    <property type="entry name" value="SENSOR HISTIDINE KINASE CUSS"/>
    <property type="match status" value="1"/>
</dbReference>
<organism evidence="14 15">
    <name type="scientific">Collimonas rhizosphaerae</name>
    <dbReference type="NCBI Taxonomy" id="3126357"/>
    <lineage>
        <taxon>Bacteria</taxon>
        <taxon>Pseudomonadati</taxon>
        <taxon>Pseudomonadota</taxon>
        <taxon>Betaproteobacteria</taxon>
        <taxon>Burkholderiales</taxon>
        <taxon>Oxalobacteraceae</taxon>
        <taxon>Collimonas</taxon>
    </lineage>
</organism>
<evidence type="ECO:0000256" key="5">
    <source>
        <dbReference type="ARBA" id="ARBA00022679"/>
    </source>
</evidence>
<dbReference type="InterPro" id="IPR003660">
    <property type="entry name" value="HAMP_dom"/>
</dbReference>
<dbReference type="InterPro" id="IPR003594">
    <property type="entry name" value="HATPase_dom"/>
</dbReference>
<dbReference type="InterPro" id="IPR004358">
    <property type="entry name" value="Sig_transdc_His_kin-like_C"/>
</dbReference>
<proteinExistence type="predicted"/>
<keyword evidence="4" id="KW-0597">Phosphoprotein</keyword>
<dbReference type="PANTHER" id="PTHR45436">
    <property type="entry name" value="SENSOR HISTIDINE KINASE YKOH"/>
    <property type="match status" value="1"/>
</dbReference>
<dbReference type="RefSeq" id="WP_342828295.1">
    <property type="nucleotide sequence ID" value="NZ_JBANDC010000002.1"/>
</dbReference>
<comment type="catalytic activity">
    <reaction evidence="1">
        <text>ATP + protein L-histidine = ADP + protein N-phospho-L-histidine.</text>
        <dbReference type="EC" id="2.7.13.3"/>
    </reaction>
</comment>
<evidence type="ECO:0000256" key="1">
    <source>
        <dbReference type="ARBA" id="ARBA00000085"/>
    </source>
</evidence>
<evidence type="ECO:0000256" key="10">
    <source>
        <dbReference type="ARBA" id="ARBA00023136"/>
    </source>
</evidence>
<feature type="transmembrane region" description="Helical" evidence="11">
    <location>
        <begin position="16"/>
        <end position="40"/>
    </location>
</feature>
<dbReference type="Pfam" id="PF00512">
    <property type="entry name" value="HisKA"/>
    <property type="match status" value="1"/>
</dbReference>
<dbReference type="PROSITE" id="PS50885">
    <property type="entry name" value="HAMP"/>
    <property type="match status" value="1"/>
</dbReference>
<dbReference type="CDD" id="cd00082">
    <property type="entry name" value="HisKA"/>
    <property type="match status" value="1"/>
</dbReference>
<evidence type="ECO:0000259" key="12">
    <source>
        <dbReference type="PROSITE" id="PS50109"/>
    </source>
</evidence>
<dbReference type="Gene3D" id="1.10.287.130">
    <property type="match status" value="1"/>
</dbReference>
<evidence type="ECO:0000256" key="7">
    <source>
        <dbReference type="ARBA" id="ARBA00022777"/>
    </source>
</evidence>
<dbReference type="CDD" id="cd00075">
    <property type="entry name" value="HATPase"/>
    <property type="match status" value="1"/>
</dbReference>
<dbReference type="InterPro" id="IPR036097">
    <property type="entry name" value="HisK_dim/P_sf"/>
</dbReference>
<keyword evidence="14" id="KW-0547">Nucleotide-binding</keyword>
<feature type="domain" description="Histidine kinase" evidence="12">
    <location>
        <begin position="234"/>
        <end position="446"/>
    </location>
</feature>
<keyword evidence="14" id="KW-0067">ATP-binding</keyword>
<dbReference type="Gene3D" id="3.30.565.10">
    <property type="entry name" value="Histidine kinase-like ATPase, C-terminal domain"/>
    <property type="match status" value="1"/>
</dbReference>